<feature type="region of interest" description="Disordered" evidence="1">
    <location>
        <begin position="407"/>
        <end position="426"/>
    </location>
</feature>
<dbReference type="Proteomes" id="UP001371456">
    <property type="component" value="Unassembled WGS sequence"/>
</dbReference>
<dbReference type="AlphaFoldDB" id="A0AAN8TIZ2"/>
<evidence type="ECO:0000256" key="1">
    <source>
        <dbReference type="SAM" id="MobiDB-lite"/>
    </source>
</evidence>
<name>A0AAN8TIZ2_SOLBU</name>
<evidence type="ECO:0000313" key="2">
    <source>
        <dbReference type="EMBL" id="KAK6785887.1"/>
    </source>
</evidence>
<comment type="caution">
    <text evidence="2">The sequence shown here is derived from an EMBL/GenBank/DDBJ whole genome shotgun (WGS) entry which is preliminary data.</text>
</comment>
<dbReference type="PANTHER" id="PTHR46248">
    <property type="entry name" value="EXPRESSED PROTEIN"/>
    <property type="match status" value="1"/>
</dbReference>
<dbReference type="EMBL" id="JBANQN010000006">
    <property type="protein sequence ID" value="KAK6785887.1"/>
    <property type="molecule type" value="Genomic_DNA"/>
</dbReference>
<sequence length="600" mass="66695">MVAAEEEIAWLERKVDLLKLKLYREKELAEKWEMLQLKQVQHQRLISKQLPPPRPVPKDVELPLASRSSNYQQLRKQYRIRKERRATVGTSIDFHTPIDLTEEIVESSSRCSRSWRRHHSQSADIEMETETPNKLSEEVLKCLISIYLKLNKASLESKGSSTSIAKQTLISSKKSKSSFICSKTCTSAPVDAPTFAFNDYASNLDPYGILIYRPDEVTNELERAKMEYLEASVGVTSGTQNEAARILSGNKVVIQAINEHLLLSSLQWKPLVPPPSPNHGGNTPHSTGVKSQILEKNFAGRKTTTKHLLLSSQWKPPVPPPSPNSGTSTSHPTGMTSQILERNSAGRKTIKRYLLLSSLQWKPPVPPSSPNNGTNTPLSTGMTSQILERNFAGPKTTNKYLLLSSQWKSPVPPPSPNHGTNTPSIGMTSQILERSFAGHKSTNKYLLSSSQWKPPVSPPLSDPGTNTPSISMTSQILERNFVGRKTTYKYLLLPSQWKLVPPPSPNPATNTAHPTGMTSQILKRNFAGRKTTKRYLLLSSLPLKPPVPLPSPNDGTTVPSIGMTSQISEKNFASRIKVARPTRTHEYPQPYKVPFVMATN</sequence>
<dbReference type="PANTHER" id="PTHR46248:SF4">
    <property type="entry name" value="OS01G0147800 PROTEIN"/>
    <property type="match status" value="1"/>
</dbReference>
<gene>
    <name evidence="2" type="ORF">RDI58_014412</name>
</gene>
<evidence type="ECO:0000313" key="3">
    <source>
        <dbReference type="Proteomes" id="UP001371456"/>
    </source>
</evidence>
<reference evidence="2 3" key="1">
    <citation type="submission" date="2024-02" db="EMBL/GenBank/DDBJ databases">
        <title>de novo genome assembly of Solanum bulbocastanum strain 11H21.</title>
        <authorList>
            <person name="Hosaka A.J."/>
        </authorList>
    </citation>
    <scope>NUCLEOTIDE SEQUENCE [LARGE SCALE GENOMIC DNA]</scope>
    <source>
        <tissue evidence="2">Young leaves</tissue>
    </source>
</reference>
<accession>A0AAN8TIZ2</accession>
<organism evidence="2 3">
    <name type="scientific">Solanum bulbocastanum</name>
    <name type="common">Wild potato</name>
    <dbReference type="NCBI Taxonomy" id="147425"/>
    <lineage>
        <taxon>Eukaryota</taxon>
        <taxon>Viridiplantae</taxon>
        <taxon>Streptophyta</taxon>
        <taxon>Embryophyta</taxon>
        <taxon>Tracheophyta</taxon>
        <taxon>Spermatophyta</taxon>
        <taxon>Magnoliopsida</taxon>
        <taxon>eudicotyledons</taxon>
        <taxon>Gunneridae</taxon>
        <taxon>Pentapetalae</taxon>
        <taxon>asterids</taxon>
        <taxon>lamiids</taxon>
        <taxon>Solanales</taxon>
        <taxon>Solanaceae</taxon>
        <taxon>Solanoideae</taxon>
        <taxon>Solaneae</taxon>
        <taxon>Solanum</taxon>
    </lineage>
</organism>
<feature type="compositionally biased region" description="Low complexity" evidence="1">
    <location>
        <begin position="324"/>
        <end position="333"/>
    </location>
</feature>
<feature type="region of interest" description="Disordered" evidence="1">
    <location>
        <begin position="311"/>
        <end position="335"/>
    </location>
</feature>
<feature type="compositionally biased region" description="Polar residues" evidence="1">
    <location>
        <begin position="417"/>
        <end position="426"/>
    </location>
</feature>
<proteinExistence type="predicted"/>
<protein>
    <submittedName>
        <fullName evidence="2">Uncharacterized protein</fullName>
    </submittedName>
</protein>
<keyword evidence="3" id="KW-1185">Reference proteome</keyword>